<feature type="compositionally biased region" description="Polar residues" evidence="2">
    <location>
        <begin position="303"/>
        <end position="334"/>
    </location>
</feature>
<dbReference type="InterPro" id="IPR044842">
    <property type="entry name" value="ALKBH9B/ALKBH10B-like"/>
</dbReference>
<dbReference type="GO" id="GO:0003729">
    <property type="term" value="F:mRNA binding"/>
    <property type="evidence" value="ECO:0007669"/>
    <property type="project" value="InterPro"/>
</dbReference>
<evidence type="ECO:0000313" key="3">
    <source>
        <dbReference type="EMBL" id="KAJ6791341.1"/>
    </source>
</evidence>
<dbReference type="GO" id="GO:0032451">
    <property type="term" value="F:demethylase activity"/>
    <property type="evidence" value="ECO:0007669"/>
    <property type="project" value="InterPro"/>
</dbReference>
<gene>
    <name evidence="3" type="ORF">M6B38_244340</name>
</gene>
<sequence length="354" mass="37943">MKGHGREMIQLGVPIVEGYLEDESTGWTSRGKPNQEWKVEAIPRPLEEFFDDLVQLQILNVKPDYCTIDFFKEGDYSNPHMWPSWYGRPVCSLFLTDCDMVFGRSIGQEHHADYKGSLKLSLAAGALLVMQGKSADLAKRAIPLLGKQRILLTFGKSLPKRSRPTEGARFSSSTTLRPTSPWSQPLSSRPHNFVRHPSGPKQFGVVSTTGVLPAPTVRPHPHLPPNGVQPLFVAPAPVVPSAVAYPGPVPLSVAPPQHTAPRLPVPGTGVFLPPPGSSQSPPPHQPHGVSVHAETSRPMAKVSSPSEVGNGLEKTNGSSVASPMNETNDTSTRLDCNGSSNSSDGSMPTGGAVN</sequence>
<feature type="region of interest" description="Disordered" evidence="2">
    <location>
        <begin position="257"/>
        <end position="354"/>
    </location>
</feature>
<evidence type="ECO:0000313" key="4">
    <source>
        <dbReference type="Proteomes" id="UP001140949"/>
    </source>
</evidence>
<keyword evidence="4" id="KW-1185">Reference proteome</keyword>
<evidence type="ECO:0000256" key="1">
    <source>
        <dbReference type="ARBA" id="ARBA00007879"/>
    </source>
</evidence>
<dbReference type="SUPFAM" id="SSF51197">
    <property type="entry name" value="Clavaminate synthase-like"/>
    <property type="match status" value="1"/>
</dbReference>
<dbReference type="AlphaFoldDB" id="A0AAX6DHX2"/>
<feature type="compositionally biased region" description="Pro residues" evidence="2">
    <location>
        <begin position="272"/>
        <end position="285"/>
    </location>
</feature>
<feature type="compositionally biased region" description="Low complexity" evidence="2">
    <location>
        <begin position="335"/>
        <end position="346"/>
    </location>
</feature>
<feature type="compositionally biased region" description="Polar residues" evidence="2">
    <location>
        <begin position="170"/>
        <end position="190"/>
    </location>
</feature>
<proteinExistence type="inferred from homology"/>
<reference evidence="3" key="2">
    <citation type="submission" date="2023-04" db="EMBL/GenBank/DDBJ databases">
        <authorList>
            <person name="Bruccoleri R.E."/>
            <person name="Oakeley E.J."/>
            <person name="Faust A.-M."/>
            <person name="Dessus-Babus S."/>
            <person name="Altorfer M."/>
            <person name="Burckhardt D."/>
            <person name="Oertli M."/>
            <person name="Naumann U."/>
            <person name="Petersen F."/>
            <person name="Wong J."/>
        </authorList>
    </citation>
    <scope>NUCLEOTIDE SEQUENCE</scope>
    <source>
        <strain evidence="3">GSM-AAB239-AS_SAM_17_03QT</strain>
        <tissue evidence="3">Leaf</tissue>
    </source>
</reference>
<evidence type="ECO:0000256" key="2">
    <source>
        <dbReference type="SAM" id="MobiDB-lite"/>
    </source>
</evidence>
<dbReference type="PANTHER" id="PTHR31447:SF0">
    <property type="entry name" value="HYDROXYPROLINE-RICH GLYCOPROTEIN FAMILY PROTEIN"/>
    <property type="match status" value="1"/>
</dbReference>
<dbReference type="GO" id="GO:0006402">
    <property type="term" value="P:mRNA catabolic process"/>
    <property type="evidence" value="ECO:0007669"/>
    <property type="project" value="InterPro"/>
</dbReference>
<name>A0AAX6DHX2_IRIPA</name>
<protein>
    <submittedName>
        <fullName evidence="3">Uncharacterized protein</fullName>
    </submittedName>
</protein>
<feature type="region of interest" description="Disordered" evidence="2">
    <location>
        <begin position="160"/>
        <end position="200"/>
    </location>
</feature>
<dbReference type="EMBL" id="JANAVB010044419">
    <property type="protein sequence ID" value="KAJ6791341.1"/>
    <property type="molecule type" value="Genomic_DNA"/>
</dbReference>
<dbReference type="InterPro" id="IPR037151">
    <property type="entry name" value="AlkB-like_sf"/>
</dbReference>
<dbReference type="Proteomes" id="UP001140949">
    <property type="component" value="Unassembled WGS sequence"/>
</dbReference>
<dbReference type="Gene3D" id="2.60.120.590">
    <property type="entry name" value="Alpha-ketoglutarate-dependent dioxygenase AlkB-like"/>
    <property type="match status" value="1"/>
</dbReference>
<comment type="similarity">
    <text evidence="1">Belongs to the alkB family.</text>
</comment>
<organism evidence="3 4">
    <name type="scientific">Iris pallida</name>
    <name type="common">Sweet iris</name>
    <dbReference type="NCBI Taxonomy" id="29817"/>
    <lineage>
        <taxon>Eukaryota</taxon>
        <taxon>Viridiplantae</taxon>
        <taxon>Streptophyta</taxon>
        <taxon>Embryophyta</taxon>
        <taxon>Tracheophyta</taxon>
        <taxon>Spermatophyta</taxon>
        <taxon>Magnoliopsida</taxon>
        <taxon>Liliopsida</taxon>
        <taxon>Asparagales</taxon>
        <taxon>Iridaceae</taxon>
        <taxon>Iridoideae</taxon>
        <taxon>Irideae</taxon>
        <taxon>Iris</taxon>
    </lineage>
</organism>
<dbReference type="PANTHER" id="PTHR31447">
    <property type="entry name" value="HYDROXYPROLINE-RICH GLYCOPROTEIN FAMILY PROTEIN-RELATED"/>
    <property type="match status" value="1"/>
</dbReference>
<reference evidence="3" key="1">
    <citation type="journal article" date="2023" name="GigaByte">
        <title>Genome assembly of the bearded iris, Iris pallida Lam.</title>
        <authorList>
            <person name="Bruccoleri R.E."/>
            <person name="Oakeley E.J."/>
            <person name="Faust A.M.E."/>
            <person name="Altorfer M."/>
            <person name="Dessus-Babus S."/>
            <person name="Burckhardt D."/>
            <person name="Oertli M."/>
            <person name="Naumann U."/>
            <person name="Petersen F."/>
            <person name="Wong J."/>
        </authorList>
    </citation>
    <scope>NUCLEOTIDE SEQUENCE</scope>
    <source>
        <strain evidence="3">GSM-AAB239-AS_SAM_17_03QT</strain>
    </source>
</reference>
<comment type="caution">
    <text evidence="3">The sequence shown here is derived from an EMBL/GenBank/DDBJ whole genome shotgun (WGS) entry which is preliminary data.</text>
</comment>
<accession>A0AAX6DHX2</accession>